<reference evidence="2" key="1">
    <citation type="submission" date="2019-08" db="EMBL/GenBank/DDBJ databases">
        <authorList>
            <person name="Kucharzyk K."/>
            <person name="Murdoch R.W."/>
            <person name="Higgins S."/>
            <person name="Loffler F."/>
        </authorList>
    </citation>
    <scope>NUCLEOTIDE SEQUENCE</scope>
</reference>
<dbReference type="EMBL" id="VSSQ01000338">
    <property type="protein sequence ID" value="MPL91761.1"/>
    <property type="molecule type" value="Genomic_DNA"/>
</dbReference>
<dbReference type="AlphaFoldDB" id="A0A644VKB2"/>
<name>A0A644VKB2_9ZZZZ</name>
<dbReference type="Pfam" id="PF15425">
    <property type="entry name" value="DUF4627"/>
    <property type="match status" value="1"/>
</dbReference>
<proteinExistence type="predicted"/>
<feature type="domain" description="DUF4627" evidence="1">
    <location>
        <begin position="82"/>
        <end position="185"/>
    </location>
</feature>
<sequence>MKKISLLFVVSLTLGLFTTQAQKNLIKDGKFENTYFNVNDIVRKMPDKGVWFPYLTGDRLAVLSVVDDEEKGKAVMFQSLTHVSYAYSYVGQRIQEDLDAGIYQVGFWAKSLLDDPKPVVNVYLRVNTSPNNFLFFKLADVNPEENPNKSIALWQKHITGQWKYYTIDFDLGQTVNNAGNYKLAKDKGTPFSVVKSAKMDRKDLYLGISCTTRNAQFLFTDVTLTKVK</sequence>
<organism evidence="2">
    <name type="scientific">bioreactor metagenome</name>
    <dbReference type="NCBI Taxonomy" id="1076179"/>
    <lineage>
        <taxon>unclassified sequences</taxon>
        <taxon>metagenomes</taxon>
        <taxon>ecological metagenomes</taxon>
    </lineage>
</organism>
<evidence type="ECO:0000259" key="1">
    <source>
        <dbReference type="Pfam" id="PF15425"/>
    </source>
</evidence>
<dbReference type="InterPro" id="IPR027959">
    <property type="entry name" value="DUF4627"/>
</dbReference>
<comment type="caution">
    <text evidence="2">The sequence shown here is derived from an EMBL/GenBank/DDBJ whole genome shotgun (WGS) entry which is preliminary data.</text>
</comment>
<dbReference type="Gene3D" id="2.60.120.260">
    <property type="entry name" value="Galactose-binding domain-like"/>
    <property type="match status" value="1"/>
</dbReference>
<gene>
    <name evidence="2" type="ORF">SDC9_37838</name>
</gene>
<accession>A0A644VKB2</accession>
<protein>
    <recommendedName>
        <fullName evidence="1">DUF4627 domain-containing protein</fullName>
    </recommendedName>
</protein>
<evidence type="ECO:0000313" key="2">
    <source>
        <dbReference type="EMBL" id="MPL91761.1"/>
    </source>
</evidence>